<comment type="caution">
    <text evidence="1">The sequence shown here is derived from an EMBL/GenBank/DDBJ whole genome shotgun (WGS) entry which is preliminary data.</text>
</comment>
<name>A0A6A5FJU8_PERFL</name>
<sequence>MQRSSKQNTEAAYDNSERCGLLMKICQCLSQLYPQTLSTTPKKRLTTCVSCIGVVFQMPTSRLKSKSLQPQP</sequence>
<dbReference type="Proteomes" id="UP000465112">
    <property type="component" value="Chromosome 1"/>
</dbReference>
<gene>
    <name evidence="1" type="ORF">PFLUV_G00008560</name>
</gene>
<dbReference type="EMBL" id="VHII01000001">
    <property type="protein sequence ID" value="KAF1395150.1"/>
    <property type="molecule type" value="Genomic_DNA"/>
</dbReference>
<protein>
    <submittedName>
        <fullName evidence="1">Uncharacterized protein</fullName>
    </submittedName>
</protein>
<accession>A0A6A5FJU8</accession>
<keyword evidence="2" id="KW-1185">Reference proteome</keyword>
<proteinExistence type="predicted"/>
<dbReference type="AlphaFoldDB" id="A0A6A5FJU8"/>
<organism evidence="1 2">
    <name type="scientific">Perca fluviatilis</name>
    <name type="common">European perch</name>
    <dbReference type="NCBI Taxonomy" id="8168"/>
    <lineage>
        <taxon>Eukaryota</taxon>
        <taxon>Metazoa</taxon>
        <taxon>Chordata</taxon>
        <taxon>Craniata</taxon>
        <taxon>Vertebrata</taxon>
        <taxon>Euteleostomi</taxon>
        <taxon>Actinopterygii</taxon>
        <taxon>Neopterygii</taxon>
        <taxon>Teleostei</taxon>
        <taxon>Neoteleostei</taxon>
        <taxon>Acanthomorphata</taxon>
        <taxon>Eupercaria</taxon>
        <taxon>Perciformes</taxon>
        <taxon>Percoidei</taxon>
        <taxon>Percidae</taxon>
        <taxon>Percinae</taxon>
        <taxon>Perca</taxon>
    </lineage>
</organism>
<reference evidence="1 2" key="1">
    <citation type="submission" date="2019-06" db="EMBL/GenBank/DDBJ databases">
        <title>A chromosome-scale genome assembly of the European perch, Perca fluviatilis.</title>
        <authorList>
            <person name="Roques C."/>
            <person name="Zahm M."/>
            <person name="Cabau C."/>
            <person name="Klopp C."/>
            <person name="Bouchez O."/>
            <person name="Donnadieu C."/>
            <person name="Kuhl H."/>
            <person name="Gislard M."/>
            <person name="Guendouz S."/>
            <person name="Journot L."/>
            <person name="Haffray P."/>
            <person name="Bestin A."/>
            <person name="Morvezen R."/>
            <person name="Feron R."/>
            <person name="Wen M."/>
            <person name="Jouanno E."/>
            <person name="Herpin A."/>
            <person name="Schartl M."/>
            <person name="Postlethwait J."/>
            <person name="Schaerlinger B."/>
            <person name="Chardard D."/>
            <person name="Lecocq T."/>
            <person name="Poncet C."/>
            <person name="Jaffrelo L."/>
            <person name="Lampietro C."/>
            <person name="Guiguen Y."/>
        </authorList>
    </citation>
    <scope>NUCLEOTIDE SEQUENCE [LARGE SCALE GENOMIC DNA]</scope>
    <source>
        <tissue evidence="1">Blood</tissue>
    </source>
</reference>
<evidence type="ECO:0000313" key="1">
    <source>
        <dbReference type="EMBL" id="KAF1395150.1"/>
    </source>
</evidence>
<evidence type="ECO:0000313" key="2">
    <source>
        <dbReference type="Proteomes" id="UP000465112"/>
    </source>
</evidence>